<protein>
    <recommendedName>
        <fullName evidence="2">Peptidase S9 prolyl oligopeptidase catalytic domain-containing protein</fullName>
    </recommendedName>
</protein>
<dbReference type="InterPro" id="IPR029058">
    <property type="entry name" value="AB_hydrolase_fold"/>
</dbReference>
<keyword evidence="1" id="KW-1133">Transmembrane helix</keyword>
<proteinExistence type="predicted"/>
<dbReference type="PANTHER" id="PTHR12277">
    <property type="entry name" value="ALPHA/BETA HYDROLASE DOMAIN-CONTAINING PROTEIN"/>
    <property type="match status" value="1"/>
</dbReference>
<dbReference type="Gene3D" id="3.40.50.1820">
    <property type="entry name" value="alpha/beta hydrolase"/>
    <property type="match status" value="1"/>
</dbReference>
<feature type="transmembrane region" description="Helical" evidence="1">
    <location>
        <begin position="6"/>
        <end position="24"/>
    </location>
</feature>
<sequence length="266" mass="30710">MFFTKFIILTVSIYLVLLIFLYFYQGKLLYHPNVNSYTEVDNLIPKIEKVSIPTSDNLNLLGWFHKKDISKKTILFFHGNAGSLENRIYKLNHFENFDLNFLIIAWRGFSGNSGKPSEQGLYDDAKSAVRWLESNGIREEKIILCGESLGAAVAIEIAQNKNFAGIVLESPFTSMVEMGKKYYSFFPVSLLLKDRYESINKIKNIHIPVLVMHGKKDSIVPFEMGKKIFTSANSPKFYYFSEYDDHMMDYNKLLLEKLKSFVESLN</sequence>
<dbReference type="EMBL" id="UINC01043778">
    <property type="protein sequence ID" value="SVB48285.1"/>
    <property type="molecule type" value="Genomic_DNA"/>
</dbReference>
<gene>
    <name evidence="3" type="ORF">METZ01_LOCUS201139</name>
</gene>
<dbReference type="InterPro" id="IPR001375">
    <property type="entry name" value="Peptidase_S9_cat"/>
</dbReference>
<evidence type="ECO:0000259" key="2">
    <source>
        <dbReference type="Pfam" id="PF00326"/>
    </source>
</evidence>
<feature type="domain" description="Peptidase S9 prolyl oligopeptidase catalytic" evidence="2">
    <location>
        <begin position="119"/>
        <end position="231"/>
    </location>
</feature>
<evidence type="ECO:0000256" key="1">
    <source>
        <dbReference type="SAM" id="Phobius"/>
    </source>
</evidence>
<keyword evidence="1" id="KW-0472">Membrane</keyword>
<evidence type="ECO:0000313" key="3">
    <source>
        <dbReference type="EMBL" id="SVB48285.1"/>
    </source>
</evidence>
<dbReference type="AlphaFoldDB" id="A0A382ECQ4"/>
<accession>A0A382ECQ4</accession>
<reference evidence="3" key="1">
    <citation type="submission" date="2018-05" db="EMBL/GenBank/DDBJ databases">
        <authorList>
            <person name="Lanie J.A."/>
            <person name="Ng W.-L."/>
            <person name="Kazmierczak K.M."/>
            <person name="Andrzejewski T.M."/>
            <person name="Davidsen T.M."/>
            <person name="Wayne K.J."/>
            <person name="Tettelin H."/>
            <person name="Glass J.I."/>
            <person name="Rusch D."/>
            <person name="Podicherti R."/>
            <person name="Tsui H.-C.T."/>
            <person name="Winkler M.E."/>
        </authorList>
    </citation>
    <scope>NUCLEOTIDE SEQUENCE</scope>
</reference>
<dbReference type="GO" id="GO:0006508">
    <property type="term" value="P:proteolysis"/>
    <property type="evidence" value="ECO:0007669"/>
    <property type="project" value="InterPro"/>
</dbReference>
<name>A0A382ECQ4_9ZZZZ</name>
<dbReference type="GO" id="GO:0008236">
    <property type="term" value="F:serine-type peptidase activity"/>
    <property type="evidence" value="ECO:0007669"/>
    <property type="project" value="InterPro"/>
</dbReference>
<dbReference type="Pfam" id="PF00326">
    <property type="entry name" value="Peptidase_S9"/>
    <property type="match status" value="1"/>
</dbReference>
<organism evidence="3">
    <name type="scientific">marine metagenome</name>
    <dbReference type="NCBI Taxonomy" id="408172"/>
    <lineage>
        <taxon>unclassified sequences</taxon>
        <taxon>metagenomes</taxon>
        <taxon>ecological metagenomes</taxon>
    </lineage>
</organism>
<keyword evidence="1" id="KW-0812">Transmembrane</keyword>
<dbReference type="SUPFAM" id="SSF53474">
    <property type="entry name" value="alpha/beta-Hydrolases"/>
    <property type="match status" value="1"/>
</dbReference>
<dbReference type="PANTHER" id="PTHR12277:SF81">
    <property type="entry name" value="PROTEIN ABHD13"/>
    <property type="match status" value="1"/>
</dbReference>